<gene>
    <name evidence="2" type="ORF">Abiwalacus_25290</name>
</gene>
<dbReference type="Proteomes" id="UP001062263">
    <property type="component" value="Chromosome"/>
</dbReference>
<proteinExistence type="predicted"/>
<keyword evidence="3" id="KW-1185">Reference proteome</keyword>
<dbReference type="EMBL" id="AP025943">
    <property type="protein sequence ID" value="BDL44955.1"/>
    <property type="molecule type" value="Genomic_DNA"/>
</dbReference>
<evidence type="ECO:0000256" key="1">
    <source>
        <dbReference type="SAM" id="Phobius"/>
    </source>
</evidence>
<evidence type="ECO:0000313" key="3">
    <source>
        <dbReference type="Proteomes" id="UP001062263"/>
    </source>
</evidence>
<feature type="transmembrane region" description="Helical" evidence="1">
    <location>
        <begin position="57"/>
        <end position="80"/>
    </location>
</feature>
<keyword evidence="1" id="KW-0472">Membrane</keyword>
<feature type="transmembrane region" description="Helical" evidence="1">
    <location>
        <begin position="191"/>
        <end position="211"/>
    </location>
</feature>
<reference evidence="2" key="1">
    <citation type="submission" date="2022-06" db="EMBL/GenBank/DDBJ databases">
        <title>Akkermansia biwalacus sp. nov., an anaerobic mucin-degrading bacterium isolated from human intestine.</title>
        <authorList>
            <person name="Kobayashi Y."/>
            <person name="Inoue S."/>
            <person name="Kawahara T."/>
            <person name="Kohda N."/>
        </authorList>
    </citation>
    <scope>NUCLEOTIDE SEQUENCE</scope>
    <source>
        <strain evidence="2">WON2089</strain>
    </source>
</reference>
<feature type="transmembrane region" description="Helical" evidence="1">
    <location>
        <begin position="248"/>
        <end position="268"/>
    </location>
</feature>
<dbReference type="RefSeq" id="WP_215435031.1">
    <property type="nucleotide sequence ID" value="NZ_AP025943.1"/>
</dbReference>
<accession>A0ABM7ZJJ2</accession>
<sequence>MREPYPIQQWLPAGPLRDMGERYVSQLPDVEQNPIRPESLMHHSDHSWSEYLVAYSLLYPGVVILLAILGGAGMWAMFHFCKRREYRHRIVCPECGTVMYPCGLHCPKCGAPNPFPRALNWLGYSRLRKVVPESGRIRHEEALRSFRRCFYCGEPLKEPTLLQKCPACGKAVLQGERSVDIYDTYISRRTWWTFGAVVFLGIIPILGPLLASSLYKRTLIDPYSLYMTVFRESFLMVFLFLCRHLFRLLPFIGIIGMPILCLTEYHVYRRMFLWKTEKYEFGEN</sequence>
<evidence type="ECO:0000313" key="2">
    <source>
        <dbReference type="EMBL" id="BDL44955.1"/>
    </source>
</evidence>
<organism evidence="2 3">
    <name type="scientific">Akkermansia biwaensis</name>
    <dbReference type="NCBI Taxonomy" id="2946555"/>
    <lineage>
        <taxon>Bacteria</taxon>
        <taxon>Pseudomonadati</taxon>
        <taxon>Verrucomicrobiota</taxon>
        <taxon>Verrucomicrobiia</taxon>
        <taxon>Verrucomicrobiales</taxon>
        <taxon>Akkermansiaceae</taxon>
        <taxon>Akkermansia</taxon>
    </lineage>
</organism>
<evidence type="ECO:0008006" key="4">
    <source>
        <dbReference type="Google" id="ProtNLM"/>
    </source>
</evidence>
<keyword evidence="1" id="KW-1133">Transmembrane helix</keyword>
<protein>
    <recommendedName>
        <fullName evidence="4">Zinc ribbon domain-containing protein</fullName>
    </recommendedName>
</protein>
<name>A0ABM7ZJJ2_9BACT</name>
<keyword evidence="1" id="KW-0812">Transmembrane</keyword>